<keyword evidence="2" id="KW-0328">Glycosyltransferase</keyword>
<dbReference type="GO" id="GO:0016020">
    <property type="term" value="C:membrane"/>
    <property type="evidence" value="ECO:0007669"/>
    <property type="project" value="UniProtKB-SubCell"/>
</dbReference>
<accession>A0A9P9WAF7</accession>
<gene>
    <name evidence="9" type="ORF">JX265_012349</name>
</gene>
<dbReference type="AlphaFoldDB" id="A0A9P9WAF7"/>
<feature type="transmembrane region" description="Helical" evidence="8">
    <location>
        <begin position="403"/>
        <end position="422"/>
    </location>
</feature>
<evidence type="ECO:0000313" key="10">
    <source>
        <dbReference type="Proteomes" id="UP000829685"/>
    </source>
</evidence>
<evidence type="ECO:0000256" key="5">
    <source>
        <dbReference type="ARBA" id="ARBA00022989"/>
    </source>
</evidence>
<keyword evidence="3" id="KW-0808">Transferase</keyword>
<dbReference type="SUPFAM" id="SSF53448">
    <property type="entry name" value="Nucleotide-diphospho-sugar transferases"/>
    <property type="match status" value="1"/>
</dbReference>
<dbReference type="Proteomes" id="UP000829685">
    <property type="component" value="Unassembled WGS sequence"/>
</dbReference>
<evidence type="ECO:0000256" key="7">
    <source>
        <dbReference type="ARBA" id="ARBA00023180"/>
    </source>
</evidence>
<evidence type="ECO:0000256" key="4">
    <source>
        <dbReference type="ARBA" id="ARBA00022692"/>
    </source>
</evidence>
<protein>
    <submittedName>
        <fullName evidence="9">Uncharacterized protein</fullName>
    </submittedName>
</protein>
<evidence type="ECO:0000313" key="9">
    <source>
        <dbReference type="EMBL" id="KAI1854994.1"/>
    </source>
</evidence>
<organism evidence="9 10">
    <name type="scientific">Neoarthrinium moseri</name>
    <dbReference type="NCBI Taxonomy" id="1658444"/>
    <lineage>
        <taxon>Eukaryota</taxon>
        <taxon>Fungi</taxon>
        <taxon>Dikarya</taxon>
        <taxon>Ascomycota</taxon>
        <taxon>Pezizomycotina</taxon>
        <taxon>Sordariomycetes</taxon>
        <taxon>Xylariomycetidae</taxon>
        <taxon>Amphisphaeriales</taxon>
        <taxon>Apiosporaceae</taxon>
        <taxon>Neoarthrinium</taxon>
    </lineage>
</organism>
<name>A0A9P9WAF7_9PEZI</name>
<keyword evidence="5 8" id="KW-1133">Transmembrane helix</keyword>
<reference evidence="9" key="1">
    <citation type="submission" date="2021-03" db="EMBL/GenBank/DDBJ databases">
        <title>Revisited historic fungal species revealed as producer of novel bioactive compounds through whole genome sequencing and comparative genomics.</title>
        <authorList>
            <person name="Vignolle G.A."/>
            <person name="Hochenegger N."/>
            <person name="Mach R.L."/>
            <person name="Mach-Aigner A.R."/>
            <person name="Javad Rahimi M."/>
            <person name="Salim K.A."/>
            <person name="Chan C.M."/>
            <person name="Lim L.B.L."/>
            <person name="Cai F."/>
            <person name="Druzhinina I.S."/>
            <person name="U'Ren J.M."/>
            <person name="Derntl C."/>
        </authorList>
    </citation>
    <scope>NUCLEOTIDE SEQUENCE</scope>
    <source>
        <strain evidence="9">TUCIM 5799</strain>
    </source>
</reference>
<evidence type="ECO:0000256" key="2">
    <source>
        <dbReference type="ARBA" id="ARBA00022676"/>
    </source>
</evidence>
<dbReference type="PANTHER" id="PTHR47844:SF1">
    <property type="entry name" value="EXOSTOSIN-LIKE 2"/>
    <property type="match status" value="1"/>
</dbReference>
<evidence type="ECO:0000256" key="3">
    <source>
        <dbReference type="ARBA" id="ARBA00022679"/>
    </source>
</evidence>
<dbReference type="GO" id="GO:0016757">
    <property type="term" value="F:glycosyltransferase activity"/>
    <property type="evidence" value="ECO:0007669"/>
    <property type="project" value="UniProtKB-KW"/>
</dbReference>
<keyword evidence="7" id="KW-0325">Glycoprotein</keyword>
<feature type="transmembrane region" description="Helical" evidence="8">
    <location>
        <begin position="334"/>
        <end position="359"/>
    </location>
</feature>
<dbReference type="InterPro" id="IPR029044">
    <property type="entry name" value="Nucleotide-diphossugar_trans"/>
</dbReference>
<comment type="caution">
    <text evidence="9">The sequence shown here is derived from an EMBL/GenBank/DDBJ whole genome shotgun (WGS) entry which is preliminary data.</text>
</comment>
<keyword evidence="6 8" id="KW-0472">Membrane</keyword>
<evidence type="ECO:0000256" key="8">
    <source>
        <dbReference type="SAM" id="Phobius"/>
    </source>
</evidence>
<comment type="subcellular location">
    <subcellularLocation>
        <location evidence="1">Membrane</location>
    </subcellularLocation>
</comment>
<evidence type="ECO:0000256" key="6">
    <source>
        <dbReference type="ARBA" id="ARBA00023136"/>
    </source>
</evidence>
<dbReference type="EMBL" id="JAFIMR010000052">
    <property type="protein sequence ID" value="KAI1854994.1"/>
    <property type="molecule type" value="Genomic_DNA"/>
</dbReference>
<keyword evidence="10" id="KW-1185">Reference proteome</keyword>
<feature type="transmembrane region" description="Helical" evidence="8">
    <location>
        <begin position="371"/>
        <end position="391"/>
    </location>
</feature>
<keyword evidence="4 8" id="KW-0812">Transmembrane</keyword>
<dbReference type="InterPro" id="IPR052427">
    <property type="entry name" value="Glycosyltrans_GT2/GT47"/>
</dbReference>
<sequence length="447" mass="51114">MAVGAFVSLTLPYLWYGQFHSFLGLEVTSSVAFLALFGFRYWRMVVHLASYLLYKPAPIPENPKYTNKDTTVILPTVEPHGDVFRRCCESVCLQNPAAFFIVVGHKPMLDIAEEVVAPLRMRYPDIDIQVHASLAGKRVQIAHVLPRIKTEITFFVDDHVFWGRSFLPCVLAAFEDPHINLVGTNKAVIVERRTTWAAAFWNFLGATYLQRHNIEIAATTHIDGGIFAVSGRTCAIRSEVLAGEEFRAQYLNEMFGFLNWTWGPLGADDDNFITRWMVEHGLGIRIQFHPDALIETPLGTYPKFLATCVRWARTTFRSNPRSLLMKQTWIHQPWSVYGVYIAGLTNFALLFDPLLVYVFSQTPAYELNWSVWYLMGWIIMTKFLKLIPYFLQNPRDLILFPGYVLFAYFHSLIKLFALVTFWDVAWSGRNIEQVSNVGDGTDGENVS</sequence>
<dbReference type="Pfam" id="PF13641">
    <property type="entry name" value="Glyco_tranf_2_3"/>
    <property type="match status" value="1"/>
</dbReference>
<dbReference type="Gene3D" id="3.90.550.10">
    <property type="entry name" value="Spore Coat Polysaccharide Biosynthesis Protein SpsA, Chain A"/>
    <property type="match status" value="1"/>
</dbReference>
<proteinExistence type="predicted"/>
<evidence type="ECO:0000256" key="1">
    <source>
        <dbReference type="ARBA" id="ARBA00004370"/>
    </source>
</evidence>
<dbReference type="PANTHER" id="PTHR47844">
    <property type="entry name" value="SYNTHASE CPS1, PUTATIVE (AFU_ORTHOLOGUE AFUA_7G02500)-RELATED"/>
    <property type="match status" value="1"/>
</dbReference>
<feature type="transmembrane region" description="Helical" evidence="8">
    <location>
        <begin position="20"/>
        <end position="42"/>
    </location>
</feature>